<evidence type="ECO:0000313" key="9">
    <source>
        <dbReference type="Proteomes" id="UP000195447"/>
    </source>
</evidence>
<gene>
    <name evidence="8" type="ORF">B5F14_07370</name>
</gene>
<dbReference type="InterPro" id="IPR000983">
    <property type="entry name" value="Bac_GSPG_pilin"/>
</dbReference>
<dbReference type="InterPro" id="IPR012902">
    <property type="entry name" value="N_methyl_site"/>
</dbReference>
<dbReference type="GO" id="GO:0015627">
    <property type="term" value="C:type II protein secretion system complex"/>
    <property type="evidence" value="ECO:0007669"/>
    <property type="project" value="InterPro"/>
</dbReference>
<dbReference type="GO" id="GO:0005886">
    <property type="term" value="C:plasma membrane"/>
    <property type="evidence" value="ECO:0007669"/>
    <property type="project" value="UniProtKB-SubCell"/>
</dbReference>
<evidence type="ECO:0000256" key="6">
    <source>
        <dbReference type="ARBA" id="ARBA00023136"/>
    </source>
</evidence>
<keyword evidence="2" id="KW-1003">Cell membrane</keyword>
<reference evidence="9" key="1">
    <citation type="submission" date="2017-04" db="EMBL/GenBank/DDBJ databases">
        <title>Function of individual gut microbiota members based on whole genome sequencing of pure cultures obtained from chicken caecum.</title>
        <authorList>
            <person name="Medvecky M."/>
            <person name="Cejkova D."/>
            <person name="Polansky O."/>
            <person name="Karasova D."/>
            <person name="Kubasova T."/>
            <person name="Cizek A."/>
            <person name="Rychlik I."/>
        </authorList>
    </citation>
    <scope>NUCLEOTIDE SEQUENCE [LARGE SCALE GENOMIC DNA]</scope>
    <source>
        <strain evidence="9">An178</strain>
    </source>
</reference>
<keyword evidence="4" id="KW-0812">Transmembrane</keyword>
<evidence type="ECO:0000313" key="8">
    <source>
        <dbReference type="EMBL" id="OUP59399.1"/>
    </source>
</evidence>
<dbReference type="PRINTS" id="PR00813">
    <property type="entry name" value="BCTERIALGSPG"/>
</dbReference>
<dbReference type="NCBIfam" id="TIGR02532">
    <property type="entry name" value="IV_pilin_GFxxxE"/>
    <property type="match status" value="1"/>
</dbReference>
<evidence type="ECO:0000256" key="7">
    <source>
        <dbReference type="ARBA" id="ARBA00043982"/>
    </source>
</evidence>
<evidence type="ECO:0000256" key="1">
    <source>
        <dbReference type="ARBA" id="ARBA00004162"/>
    </source>
</evidence>
<evidence type="ECO:0000256" key="4">
    <source>
        <dbReference type="ARBA" id="ARBA00022692"/>
    </source>
</evidence>
<dbReference type="EMBL" id="NFKM01000014">
    <property type="protein sequence ID" value="OUP59399.1"/>
    <property type="molecule type" value="Genomic_DNA"/>
</dbReference>
<dbReference type="Proteomes" id="UP000195447">
    <property type="component" value="Unassembled WGS sequence"/>
</dbReference>
<evidence type="ECO:0000256" key="3">
    <source>
        <dbReference type="ARBA" id="ARBA00022481"/>
    </source>
</evidence>
<keyword evidence="3" id="KW-0488">Methylation</keyword>
<keyword evidence="5" id="KW-1133">Transmembrane helix</keyword>
<dbReference type="InterPro" id="IPR045584">
    <property type="entry name" value="Pilin-like"/>
</dbReference>
<dbReference type="AlphaFoldDB" id="A0A1Y4LUX1"/>
<keyword evidence="6" id="KW-0472">Membrane</keyword>
<dbReference type="Pfam" id="PF07963">
    <property type="entry name" value="N_methyl"/>
    <property type="match status" value="1"/>
</dbReference>
<evidence type="ECO:0000256" key="2">
    <source>
        <dbReference type="ARBA" id="ARBA00022475"/>
    </source>
</evidence>
<comment type="caution">
    <text evidence="8">The sequence shown here is derived from an EMBL/GenBank/DDBJ whole genome shotgun (WGS) entry which is preliminary data.</text>
</comment>
<comment type="subcellular location">
    <subcellularLocation>
        <location evidence="1">Cell membrane</location>
        <topology evidence="1">Single-pass membrane protein</topology>
    </subcellularLocation>
</comment>
<sequence>MQNKKNGFTVLEMMIVMLVIALLLLITLPNIQQKETIIRDKGCQALLDIVDSQIILYEIDNLTTPTSVQELINEGYLKEGQDRCPNGEMVVIVDGQASTQ</sequence>
<dbReference type="SUPFAM" id="SSF54523">
    <property type="entry name" value="Pili subunits"/>
    <property type="match status" value="1"/>
</dbReference>
<dbReference type="InterPro" id="IPR016940">
    <property type="entry name" value="ComGC"/>
</dbReference>
<proteinExistence type="inferred from homology"/>
<dbReference type="GO" id="GO:0030420">
    <property type="term" value="P:establishment of competence for transformation"/>
    <property type="evidence" value="ECO:0007669"/>
    <property type="project" value="InterPro"/>
</dbReference>
<dbReference type="RefSeq" id="WP_087158847.1">
    <property type="nucleotide sequence ID" value="NZ_NFKM01000014.1"/>
</dbReference>
<dbReference type="NCBIfam" id="NF040999">
    <property type="entry name" value="pilin_ComGC"/>
    <property type="match status" value="1"/>
</dbReference>
<dbReference type="GO" id="GO:0015628">
    <property type="term" value="P:protein secretion by the type II secretion system"/>
    <property type="evidence" value="ECO:0007669"/>
    <property type="project" value="InterPro"/>
</dbReference>
<protein>
    <submittedName>
        <fullName evidence="8">Competence protein ComGC</fullName>
    </submittedName>
</protein>
<comment type="similarity">
    <text evidence="7">Belongs to the ComGC family.</text>
</comment>
<keyword evidence="9" id="KW-1185">Reference proteome</keyword>
<accession>A0A1Y4LUX1</accession>
<organism evidence="8 9">
    <name type="scientific">Faecalitalea cylindroides</name>
    <dbReference type="NCBI Taxonomy" id="39483"/>
    <lineage>
        <taxon>Bacteria</taxon>
        <taxon>Bacillati</taxon>
        <taxon>Bacillota</taxon>
        <taxon>Erysipelotrichia</taxon>
        <taxon>Erysipelotrichales</taxon>
        <taxon>Erysipelotrichaceae</taxon>
        <taxon>Faecalitalea</taxon>
    </lineage>
</organism>
<dbReference type="Gene3D" id="3.30.700.10">
    <property type="entry name" value="Glycoprotein, Type 4 Pilin"/>
    <property type="match status" value="1"/>
</dbReference>
<dbReference type="PIRSF" id="PIRSF029928">
    <property type="entry name" value="Late_competence_ComGC"/>
    <property type="match status" value="1"/>
</dbReference>
<name>A0A1Y4LUX1_9FIRM</name>
<evidence type="ECO:0000256" key="5">
    <source>
        <dbReference type="ARBA" id="ARBA00022989"/>
    </source>
</evidence>